<gene>
    <name evidence="1" type="ORF">IAA70_05360</name>
</gene>
<comment type="caution">
    <text evidence="1">The sequence shown here is derived from an EMBL/GenBank/DDBJ whole genome shotgun (WGS) entry which is preliminary data.</text>
</comment>
<dbReference type="InterPro" id="IPR004623">
    <property type="entry name" value="KdpA"/>
</dbReference>
<evidence type="ECO:0000313" key="2">
    <source>
        <dbReference type="Proteomes" id="UP000824258"/>
    </source>
</evidence>
<accession>A0A9D1A8D4</accession>
<organism evidence="1 2">
    <name type="scientific">Candidatus Avoscillospira stercoripullorum</name>
    <dbReference type="NCBI Taxonomy" id="2840709"/>
    <lineage>
        <taxon>Bacteria</taxon>
        <taxon>Bacillati</taxon>
        <taxon>Bacillota</taxon>
        <taxon>Clostridia</taxon>
        <taxon>Eubacteriales</taxon>
        <taxon>Oscillospiraceae</taxon>
        <taxon>Oscillospiraceae incertae sedis</taxon>
        <taxon>Candidatus Avoscillospira</taxon>
    </lineage>
</organism>
<dbReference type="Pfam" id="PF03814">
    <property type="entry name" value="KdpA"/>
    <property type="match status" value="1"/>
</dbReference>
<feature type="non-terminal residue" evidence="1">
    <location>
        <position position="1"/>
    </location>
</feature>
<reference evidence="1" key="1">
    <citation type="submission" date="2020-10" db="EMBL/GenBank/DDBJ databases">
        <authorList>
            <person name="Gilroy R."/>
        </authorList>
    </citation>
    <scope>NUCLEOTIDE SEQUENCE</scope>
    <source>
        <strain evidence="1">ChiHjej9B8-7071</strain>
    </source>
</reference>
<dbReference type="GO" id="GO:0008556">
    <property type="term" value="F:P-type potassium transmembrane transporter activity"/>
    <property type="evidence" value="ECO:0007669"/>
    <property type="project" value="InterPro"/>
</dbReference>
<dbReference type="AlphaFoldDB" id="A0A9D1A8D4"/>
<proteinExistence type="predicted"/>
<sequence>VILVFVVYIFAALTFFPALALGPIAEHLTLWG</sequence>
<name>A0A9D1A8D4_9FIRM</name>
<dbReference type="EMBL" id="DVGD01000166">
    <property type="protein sequence ID" value="HIR09814.1"/>
    <property type="molecule type" value="Genomic_DNA"/>
</dbReference>
<evidence type="ECO:0000313" key="1">
    <source>
        <dbReference type="EMBL" id="HIR09814.1"/>
    </source>
</evidence>
<protein>
    <submittedName>
        <fullName evidence="1">Potassium-transporting ATPase subunit KdpA</fullName>
    </submittedName>
</protein>
<dbReference type="Proteomes" id="UP000824258">
    <property type="component" value="Unassembled WGS sequence"/>
</dbReference>
<reference evidence="1" key="2">
    <citation type="journal article" date="2021" name="PeerJ">
        <title>Extensive microbial diversity within the chicken gut microbiome revealed by metagenomics and culture.</title>
        <authorList>
            <person name="Gilroy R."/>
            <person name="Ravi A."/>
            <person name="Getino M."/>
            <person name="Pursley I."/>
            <person name="Horton D.L."/>
            <person name="Alikhan N.F."/>
            <person name="Baker D."/>
            <person name="Gharbi K."/>
            <person name="Hall N."/>
            <person name="Watson M."/>
            <person name="Adriaenssens E.M."/>
            <person name="Foster-Nyarko E."/>
            <person name="Jarju S."/>
            <person name="Secka A."/>
            <person name="Antonio M."/>
            <person name="Oren A."/>
            <person name="Chaudhuri R.R."/>
            <person name="La Ragione R."/>
            <person name="Hildebrand F."/>
            <person name="Pallen M.J."/>
        </authorList>
    </citation>
    <scope>NUCLEOTIDE SEQUENCE</scope>
    <source>
        <strain evidence="1">ChiHjej9B8-7071</strain>
    </source>
</reference>